<keyword evidence="7 9" id="KW-0479">Metal-binding</keyword>
<organism evidence="10 11">
    <name type="scientific">Rhodococcus coprophilus</name>
    <dbReference type="NCBI Taxonomy" id="38310"/>
    <lineage>
        <taxon>Bacteria</taxon>
        <taxon>Bacillati</taxon>
        <taxon>Actinomycetota</taxon>
        <taxon>Actinomycetes</taxon>
        <taxon>Mycobacteriales</taxon>
        <taxon>Nocardiaceae</taxon>
        <taxon>Rhodococcus</taxon>
    </lineage>
</organism>
<evidence type="ECO:0000313" key="11">
    <source>
        <dbReference type="Proteomes" id="UP000249091"/>
    </source>
</evidence>
<proteinExistence type="inferred from homology"/>
<keyword evidence="7" id="KW-0131">Cell cycle</keyword>
<dbReference type="GO" id="GO:0005886">
    <property type="term" value="C:plasma membrane"/>
    <property type="evidence" value="ECO:0007669"/>
    <property type="project" value="UniProtKB-SubCell"/>
</dbReference>
<comment type="pathway">
    <text evidence="7">Cell wall biogenesis; peptidoglycan biosynthesis.</text>
</comment>
<dbReference type="HAMAP" id="MF_00038">
    <property type="entry name" value="MraY"/>
    <property type="match status" value="1"/>
</dbReference>
<dbReference type="GO" id="GO:0008360">
    <property type="term" value="P:regulation of cell shape"/>
    <property type="evidence" value="ECO:0007669"/>
    <property type="project" value="UniProtKB-KW"/>
</dbReference>
<feature type="transmembrane region" description="Helical" evidence="7">
    <location>
        <begin position="255"/>
        <end position="274"/>
    </location>
</feature>
<evidence type="ECO:0000313" key="10">
    <source>
        <dbReference type="EMBL" id="SQI28303.1"/>
    </source>
</evidence>
<keyword evidence="7" id="KW-0573">Peptidoglycan synthesis</keyword>
<comment type="similarity">
    <text evidence="2 7">Belongs to the glycosyltransferase 4 family. MraY subfamily.</text>
</comment>
<evidence type="ECO:0000256" key="6">
    <source>
        <dbReference type="ARBA" id="ARBA00023136"/>
    </source>
</evidence>
<feature type="transmembrane region" description="Helical" evidence="7">
    <location>
        <begin position="48"/>
        <end position="67"/>
    </location>
</feature>
<feature type="transmembrane region" description="Helical" evidence="7">
    <location>
        <begin position="79"/>
        <end position="100"/>
    </location>
</feature>
<evidence type="ECO:0000256" key="5">
    <source>
        <dbReference type="ARBA" id="ARBA00022989"/>
    </source>
</evidence>
<feature type="transmembrane region" description="Helical" evidence="7">
    <location>
        <begin position="280"/>
        <end position="303"/>
    </location>
</feature>
<comment type="subcellular location">
    <subcellularLocation>
        <location evidence="7">Cell membrane</location>
        <topology evidence="7">Multi-pass membrane protein</topology>
    </subcellularLocation>
    <subcellularLocation>
        <location evidence="1">Membrane</location>
        <topology evidence="1">Multi-pass membrane protein</topology>
    </subcellularLocation>
</comment>
<dbReference type="GO" id="GO:0051992">
    <property type="term" value="F:UDP-N-acetylmuramoyl-L-alanyl-D-glutamyl-meso-2,6-diaminopimelyl-D-alanyl-D-alanine:undecaprenyl-phosphate transferase activity"/>
    <property type="evidence" value="ECO:0007669"/>
    <property type="project" value="RHEA"/>
</dbReference>
<dbReference type="InterPro" id="IPR018480">
    <property type="entry name" value="PNAcMuramoyl-5peptid_Trfase_CS"/>
</dbReference>
<reference evidence="10 11" key="1">
    <citation type="submission" date="2018-06" db="EMBL/GenBank/DDBJ databases">
        <authorList>
            <consortium name="Pathogen Informatics"/>
            <person name="Doyle S."/>
        </authorList>
    </citation>
    <scope>NUCLEOTIDE SEQUENCE [LARGE SCALE GENOMIC DNA]</scope>
    <source>
        <strain evidence="10 11">NCTC10994</strain>
    </source>
</reference>
<feature type="transmembrane region" description="Helical" evidence="7">
    <location>
        <begin position="189"/>
        <end position="211"/>
    </location>
</feature>
<name>A0A2X4TN33_9NOCA</name>
<dbReference type="GO" id="GO:0071555">
    <property type="term" value="P:cell wall organization"/>
    <property type="evidence" value="ECO:0007669"/>
    <property type="project" value="UniProtKB-KW"/>
</dbReference>
<feature type="binding site" evidence="9">
    <location>
        <position position="182"/>
    </location>
    <ligand>
        <name>Mg(2+)</name>
        <dbReference type="ChEBI" id="CHEBI:18420"/>
    </ligand>
</feature>
<keyword evidence="7" id="KW-1003">Cell membrane</keyword>
<keyword evidence="3 7" id="KW-0808">Transferase</keyword>
<dbReference type="GO" id="GO:0008963">
    <property type="term" value="F:phospho-N-acetylmuramoyl-pentapeptide-transferase activity"/>
    <property type="evidence" value="ECO:0007669"/>
    <property type="project" value="UniProtKB-UniRule"/>
</dbReference>
<comment type="function">
    <text evidence="7">Catalyzes the initial step of the lipid cycle reactions in the biosynthesis of the cell wall peptidoglycan: transfers peptidoglycan precursor phospho-MurNAc-pentapeptide from UDP-MurNAc-pentapeptide onto the lipid carrier undecaprenyl phosphate, yielding undecaprenyl-pyrophosphoryl-MurNAc-pentapeptide, known as lipid I.</text>
</comment>
<evidence type="ECO:0000256" key="4">
    <source>
        <dbReference type="ARBA" id="ARBA00022692"/>
    </source>
</evidence>
<comment type="cofactor">
    <cofactor evidence="7 9">
        <name>Mg(2+)</name>
        <dbReference type="ChEBI" id="CHEBI:18420"/>
    </cofactor>
</comment>
<dbReference type="CDD" id="cd06852">
    <property type="entry name" value="GT_MraY"/>
    <property type="match status" value="1"/>
</dbReference>
<feature type="binding site" evidence="9">
    <location>
        <position position="259"/>
    </location>
    <ligand>
        <name>Mg(2+)</name>
        <dbReference type="ChEBI" id="CHEBI:18420"/>
    </ligand>
</feature>
<accession>A0A2X4TN33</accession>
<protein>
    <recommendedName>
        <fullName evidence="7 8">Phospho-N-acetylmuramoyl-pentapeptide-transferase</fullName>
        <ecNumber evidence="7 8">2.7.8.13</ecNumber>
    </recommendedName>
    <alternativeName>
        <fullName evidence="7">UDP-MurNAc-pentapeptide phosphotransferase</fullName>
    </alternativeName>
</protein>
<dbReference type="EC" id="2.7.8.13" evidence="7 8"/>
<dbReference type="PANTHER" id="PTHR22926:SF5">
    <property type="entry name" value="PHOSPHO-N-ACETYLMURAMOYL-PENTAPEPTIDE-TRANSFERASE HOMOLOG"/>
    <property type="match status" value="1"/>
</dbReference>
<dbReference type="Pfam" id="PF00953">
    <property type="entry name" value="Glycos_transf_4"/>
    <property type="match status" value="1"/>
</dbReference>
<dbReference type="PANTHER" id="PTHR22926">
    <property type="entry name" value="PHOSPHO-N-ACETYLMURAMOYL-PENTAPEPTIDE-TRANSFERASE"/>
    <property type="match status" value="1"/>
</dbReference>
<dbReference type="RefSeq" id="WP_072699110.1">
    <property type="nucleotide sequence ID" value="NZ_JAFBBL010000001.1"/>
</dbReference>
<feature type="transmembrane region" description="Helical" evidence="7">
    <location>
        <begin position="120"/>
        <end position="137"/>
    </location>
</feature>
<dbReference type="PROSITE" id="PS01348">
    <property type="entry name" value="MRAY_2"/>
    <property type="match status" value="1"/>
</dbReference>
<dbReference type="AlphaFoldDB" id="A0A2X4TN33"/>
<feature type="transmembrane region" description="Helical" evidence="7">
    <location>
        <begin position="231"/>
        <end position="248"/>
    </location>
</feature>
<comment type="catalytic activity">
    <reaction evidence="7">
        <text>UDP-N-acetyl-alpha-D-muramoyl-L-alanyl-gamma-D-glutamyl-meso-2,6-diaminopimeloyl-D-alanyl-D-alanine + di-trans,octa-cis-undecaprenyl phosphate = di-trans,octa-cis-undecaprenyl diphospho-N-acetyl-alpha-D-muramoyl-L-alanyl-D-glutamyl-meso-2,6-diaminopimeloyl-D-alanyl-D-alanine + UMP</text>
        <dbReference type="Rhea" id="RHEA:28386"/>
        <dbReference type="ChEBI" id="CHEBI:57865"/>
        <dbReference type="ChEBI" id="CHEBI:60392"/>
        <dbReference type="ChEBI" id="CHEBI:61386"/>
        <dbReference type="ChEBI" id="CHEBI:61387"/>
        <dbReference type="EC" id="2.7.8.13"/>
    </reaction>
</comment>
<keyword evidence="11" id="KW-1185">Reference proteome</keyword>
<keyword evidence="7 9" id="KW-0460">Magnesium</keyword>
<keyword evidence="4 7" id="KW-0812">Transmembrane</keyword>
<dbReference type="GO" id="GO:0009252">
    <property type="term" value="P:peptidoglycan biosynthetic process"/>
    <property type="evidence" value="ECO:0007669"/>
    <property type="project" value="UniProtKB-UniRule"/>
</dbReference>
<dbReference type="PROSITE" id="PS01347">
    <property type="entry name" value="MRAY_1"/>
    <property type="match status" value="1"/>
</dbReference>
<sequence>MRQILFAAGIALAVSILLTPVLIKAFSRQGFGQEIRVEGPQSHQSKRGTPTMGGVAILAGLWAGYWGSHLIGLGYDAQGPTASGLLVLGLTTALGGVGFLDDFIKIRKQRNLGLNKTAKLVGQLVAAVAFGILALQFRNSDGLTPASTDLSYVRDIATVSMGSIVFILFVYLLVSAWSNAVNLTDGLDGLAAGSMALVLGAYVIITFWQYRNACVVEPTAGCYDVRDPLDLALLCAAAAAACIGFLWWNAAPAKIFMGDTGSLALGGMLAGLSVTTRTELLMVVIGALFVAEAASVVVQVAVFRSSRRRVFRMAPFHHHFELGGWAETTVIIRFWLLAAIASAIGLALFYSEYLAAIGD</sequence>
<feature type="transmembrane region" description="Helical" evidence="7">
    <location>
        <begin position="6"/>
        <end position="27"/>
    </location>
</feature>
<dbReference type="STRING" id="1219011.GCA_001895045_01106"/>
<dbReference type="InterPro" id="IPR003524">
    <property type="entry name" value="PNAcMuramoyl-5peptid_Trfase"/>
</dbReference>
<dbReference type="GO" id="GO:0046872">
    <property type="term" value="F:metal ion binding"/>
    <property type="evidence" value="ECO:0007669"/>
    <property type="project" value="UniProtKB-KW"/>
</dbReference>
<evidence type="ECO:0000256" key="1">
    <source>
        <dbReference type="ARBA" id="ARBA00004141"/>
    </source>
</evidence>
<keyword evidence="7" id="KW-0132">Cell division</keyword>
<gene>
    <name evidence="7 10" type="primary">mraY</name>
    <name evidence="10" type="ORF">NCTC10994_00047</name>
</gene>
<dbReference type="EMBL" id="LS483468">
    <property type="protein sequence ID" value="SQI28303.1"/>
    <property type="molecule type" value="Genomic_DNA"/>
</dbReference>
<dbReference type="NCBIfam" id="TIGR00445">
    <property type="entry name" value="mraY"/>
    <property type="match status" value="1"/>
</dbReference>
<keyword evidence="6 7" id="KW-0472">Membrane</keyword>
<dbReference type="GO" id="GO:0051301">
    <property type="term" value="P:cell division"/>
    <property type="evidence" value="ECO:0007669"/>
    <property type="project" value="UniProtKB-KW"/>
</dbReference>
<dbReference type="Proteomes" id="UP000249091">
    <property type="component" value="Chromosome 1"/>
</dbReference>
<feature type="transmembrane region" description="Helical" evidence="7">
    <location>
        <begin position="330"/>
        <end position="350"/>
    </location>
</feature>
<dbReference type="UniPathway" id="UPA00219"/>
<evidence type="ECO:0000256" key="8">
    <source>
        <dbReference type="NCBIfam" id="TIGR00445"/>
    </source>
</evidence>
<evidence type="ECO:0000256" key="2">
    <source>
        <dbReference type="ARBA" id="ARBA00005583"/>
    </source>
</evidence>
<dbReference type="InterPro" id="IPR000715">
    <property type="entry name" value="Glycosyl_transferase_4"/>
</dbReference>
<keyword evidence="5 7" id="KW-1133">Transmembrane helix</keyword>
<keyword evidence="7" id="KW-0133">Cell shape</keyword>
<dbReference type="Pfam" id="PF10555">
    <property type="entry name" value="MraY_sig1"/>
    <property type="match status" value="1"/>
</dbReference>
<dbReference type="KEGG" id="rcr:NCTC10994_00047"/>
<feature type="transmembrane region" description="Helical" evidence="7">
    <location>
        <begin position="157"/>
        <end position="177"/>
    </location>
</feature>
<keyword evidence="7" id="KW-0961">Cell wall biogenesis/degradation</keyword>
<evidence type="ECO:0000256" key="9">
    <source>
        <dbReference type="PIRSR" id="PIRSR600715-1"/>
    </source>
</evidence>
<evidence type="ECO:0000256" key="7">
    <source>
        <dbReference type="HAMAP-Rule" id="MF_00038"/>
    </source>
</evidence>
<evidence type="ECO:0000256" key="3">
    <source>
        <dbReference type="ARBA" id="ARBA00022679"/>
    </source>
</evidence>